<protein>
    <submittedName>
        <fullName evidence="2">Unannotated protein</fullName>
    </submittedName>
</protein>
<dbReference type="EMBL" id="CAEZUN010000034">
    <property type="protein sequence ID" value="CAB4597034.1"/>
    <property type="molecule type" value="Genomic_DNA"/>
</dbReference>
<dbReference type="SUPFAM" id="SSF51735">
    <property type="entry name" value="NAD(P)-binding Rossmann-fold domains"/>
    <property type="match status" value="1"/>
</dbReference>
<feature type="domain" description="NAD-dependent epimerase/dehydratase" evidence="1">
    <location>
        <begin position="107"/>
        <end position="219"/>
    </location>
</feature>
<dbReference type="PANTHER" id="PTHR43245:SF13">
    <property type="entry name" value="UDP-D-APIOSE_UDP-D-XYLOSE SYNTHASE 2"/>
    <property type="match status" value="1"/>
</dbReference>
<name>A0A6J6GD83_9ZZZZ</name>
<reference evidence="2" key="1">
    <citation type="submission" date="2020-05" db="EMBL/GenBank/DDBJ databases">
        <authorList>
            <person name="Chiriac C."/>
            <person name="Salcher M."/>
            <person name="Ghai R."/>
            <person name="Kavagutti S V."/>
        </authorList>
    </citation>
    <scope>NUCLEOTIDE SEQUENCE</scope>
</reference>
<accession>A0A6J6GD83</accession>
<dbReference type="CDD" id="cd08946">
    <property type="entry name" value="SDR_e"/>
    <property type="match status" value="1"/>
</dbReference>
<evidence type="ECO:0000259" key="1">
    <source>
        <dbReference type="Pfam" id="PF01370"/>
    </source>
</evidence>
<evidence type="ECO:0000313" key="2">
    <source>
        <dbReference type="EMBL" id="CAB4597034.1"/>
    </source>
</evidence>
<dbReference type="PANTHER" id="PTHR43245">
    <property type="entry name" value="BIFUNCTIONAL POLYMYXIN RESISTANCE PROTEIN ARNA"/>
    <property type="match status" value="1"/>
</dbReference>
<dbReference type="InterPro" id="IPR001509">
    <property type="entry name" value="Epimerase_deHydtase"/>
</dbReference>
<sequence length="319" mass="35254">MKVWVIGRGGLLGNSVENQSGNIAEIFLPTEKFVWSDGARLKRQIAENCKQFSQIVSDDKWAIFWCAGKGTLSSTTEQMLEETTIFQEFLKSVENNFGEKLLQNGLIFHASSAGGVYAGSENQPFTEHTTPRPATTYGEAKLKQEDCLRDFSDRLGVRVVVGRISNLYGANQDFSKNQGLISTICDSILRRQPINLFVPLETSRNYVYVADASRIIVDAAKIALAEIGSNRKYIKLVVADENLTIGNILSVAKTVFRVRPLITASSNAKTNKQPRSISFKSVALLDADSFCKTRITVGIKRVMADLNADFLRNGSQKAN</sequence>
<dbReference type="AlphaFoldDB" id="A0A6J6GD83"/>
<proteinExistence type="predicted"/>
<dbReference type="Gene3D" id="3.40.50.720">
    <property type="entry name" value="NAD(P)-binding Rossmann-like Domain"/>
    <property type="match status" value="1"/>
</dbReference>
<organism evidence="2">
    <name type="scientific">freshwater metagenome</name>
    <dbReference type="NCBI Taxonomy" id="449393"/>
    <lineage>
        <taxon>unclassified sequences</taxon>
        <taxon>metagenomes</taxon>
        <taxon>ecological metagenomes</taxon>
    </lineage>
</organism>
<gene>
    <name evidence="2" type="ORF">UFOPK1826_00404</name>
</gene>
<dbReference type="InterPro" id="IPR036291">
    <property type="entry name" value="NAD(P)-bd_dom_sf"/>
</dbReference>
<dbReference type="InterPro" id="IPR050177">
    <property type="entry name" value="Lipid_A_modif_metabolic_enz"/>
</dbReference>
<dbReference type="Pfam" id="PF01370">
    <property type="entry name" value="Epimerase"/>
    <property type="match status" value="1"/>
</dbReference>